<dbReference type="RefSeq" id="WP_078692640.1">
    <property type="nucleotide sequence ID" value="NZ_FUWX01000004.1"/>
</dbReference>
<comment type="similarity">
    <text evidence="1 3 4">Belongs to the GroES chaperonin family.</text>
</comment>
<dbReference type="SMART" id="SM00883">
    <property type="entry name" value="Cpn10"/>
    <property type="match status" value="1"/>
</dbReference>
<dbReference type="EMBL" id="FUWX01000004">
    <property type="protein sequence ID" value="SJZ33892.1"/>
    <property type="molecule type" value="Genomic_DNA"/>
</dbReference>
<comment type="subunit">
    <text evidence="3">Heptamer of 7 subunits arranged in a ring. Interacts with the chaperonin GroEL.</text>
</comment>
<proteinExistence type="inferred from homology"/>
<comment type="function">
    <text evidence="3 4">Together with the chaperonin GroEL, plays an essential role in assisting protein folding. The GroEL-GroES system forms a nano-cage that allows encapsulation of the non-native substrate proteins and provides a physical environment optimized to promote and accelerate protein folding. GroES binds to the apical surface of the GroEL ring, thereby capping the opening of the GroEL channel.</text>
</comment>
<dbReference type="Pfam" id="PF00166">
    <property type="entry name" value="Cpn10"/>
    <property type="match status" value="1"/>
</dbReference>
<evidence type="ECO:0000256" key="1">
    <source>
        <dbReference type="ARBA" id="ARBA00006975"/>
    </source>
</evidence>
<dbReference type="Proteomes" id="UP000191153">
    <property type="component" value="Unassembled WGS sequence"/>
</dbReference>
<protein>
    <recommendedName>
        <fullName evidence="3">Co-chaperonin GroES</fullName>
    </recommendedName>
    <alternativeName>
        <fullName evidence="3">10 kDa chaperonin</fullName>
    </alternativeName>
    <alternativeName>
        <fullName evidence="3">Chaperonin-10</fullName>
        <shortName evidence="3">Cpn10</shortName>
    </alternativeName>
</protein>
<dbReference type="GO" id="GO:0005524">
    <property type="term" value="F:ATP binding"/>
    <property type="evidence" value="ECO:0007669"/>
    <property type="project" value="InterPro"/>
</dbReference>
<dbReference type="Gene3D" id="2.30.33.40">
    <property type="entry name" value="GroES chaperonin"/>
    <property type="match status" value="1"/>
</dbReference>
<comment type="subcellular location">
    <subcellularLocation>
        <location evidence="3">Cytoplasm</location>
    </subcellularLocation>
</comment>
<dbReference type="HAMAP" id="MF_00580">
    <property type="entry name" value="CH10"/>
    <property type="match status" value="1"/>
</dbReference>
<gene>
    <name evidence="3" type="primary">groES</name>
    <name evidence="3" type="synonym">groS</name>
    <name evidence="5" type="ORF">SAMN02745174_00088</name>
</gene>
<dbReference type="AlphaFoldDB" id="A0A1T4JUJ2"/>
<dbReference type="PANTHER" id="PTHR10772">
    <property type="entry name" value="10 KDA HEAT SHOCK PROTEIN"/>
    <property type="match status" value="1"/>
</dbReference>
<evidence type="ECO:0000313" key="5">
    <source>
        <dbReference type="EMBL" id="SJZ33892.1"/>
    </source>
</evidence>
<dbReference type="InterPro" id="IPR037124">
    <property type="entry name" value="Chaperonin_GroES_sf"/>
</dbReference>
<dbReference type="PANTHER" id="PTHR10772:SF63">
    <property type="entry name" value="20 KDA CHAPERONIN, CHLOROPLASTIC"/>
    <property type="match status" value="1"/>
</dbReference>
<dbReference type="InterPro" id="IPR011032">
    <property type="entry name" value="GroES-like_sf"/>
</dbReference>
<evidence type="ECO:0000256" key="3">
    <source>
        <dbReference type="HAMAP-Rule" id="MF_00580"/>
    </source>
</evidence>
<dbReference type="InterPro" id="IPR020818">
    <property type="entry name" value="Chaperonin_GroES"/>
</dbReference>
<evidence type="ECO:0000313" key="6">
    <source>
        <dbReference type="Proteomes" id="UP000191153"/>
    </source>
</evidence>
<name>A0A1T4JUJ2_9FUSO</name>
<dbReference type="PRINTS" id="PR00297">
    <property type="entry name" value="CHAPERONIN10"/>
</dbReference>
<dbReference type="SUPFAM" id="SSF50129">
    <property type="entry name" value="GroES-like"/>
    <property type="match status" value="1"/>
</dbReference>
<dbReference type="GO" id="GO:0046872">
    <property type="term" value="F:metal ion binding"/>
    <property type="evidence" value="ECO:0007669"/>
    <property type="project" value="TreeGrafter"/>
</dbReference>
<dbReference type="FunFam" id="2.30.33.40:FF:000001">
    <property type="entry name" value="10 kDa chaperonin"/>
    <property type="match status" value="1"/>
</dbReference>
<evidence type="ECO:0000256" key="2">
    <source>
        <dbReference type="ARBA" id="ARBA00023186"/>
    </source>
</evidence>
<dbReference type="PROSITE" id="PS00681">
    <property type="entry name" value="CHAPERONINS_CPN10"/>
    <property type="match status" value="1"/>
</dbReference>
<keyword evidence="3" id="KW-0963">Cytoplasm</keyword>
<dbReference type="InterPro" id="IPR018369">
    <property type="entry name" value="Chaprnonin_Cpn10_CS"/>
</dbReference>
<dbReference type="GO" id="GO:0005737">
    <property type="term" value="C:cytoplasm"/>
    <property type="evidence" value="ECO:0007669"/>
    <property type="project" value="UniProtKB-SubCell"/>
</dbReference>
<accession>A0A1T4JUJ2</accession>
<dbReference type="GO" id="GO:0051087">
    <property type="term" value="F:protein-folding chaperone binding"/>
    <property type="evidence" value="ECO:0007669"/>
    <property type="project" value="TreeGrafter"/>
</dbReference>
<dbReference type="GO" id="GO:0051082">
    <property type="term" value="F:unfolded protein binding"/>
    <property type="evidence" value="ECO:0007669"/>
    <property type="project" value="TreeGrafter"/>
</dbReference>
<sequence length="88" mass="9787">MIRPIGERVLIKIAEMEKKTVSGIILAGNDIKENSNIGEIIAMGSIENSYAIKIGDKILYKKNVGTEIEENNIKYLVLEIEDILAVIE</sequence>
<keyword evidence="6" id="KW-1185">Reference proteome</keyword>
<dbReference type="CDD" id="cd00320">
    <property type="entry name" value="cpn10"/>
    <property type="match status" value="1"/>
</dbReference>
<organism evidence="5 6">
    <name type="scientific">Cetobacterium ceti</name>
    <dbReference type="NCBI Taxonomy" id="180163"/>
    <lineage>
        <taxon>Bacteria</taxon>
        <taxon>Fusobacteriati</taxon>
        <taxon>Fusobacteriota</taxon>
        <taxon>Fusobacteriia</taxon>
        <taxon>Fusobacteriales</taxon>
        <taxon>Fusobacteriaceae</taxon>
        <taxon>Cetobacterium</taxon>
    </lineage>
</organism>
<keyword evidence="2 3" id="KW-0143">Chaperone</keyword>
<dbReference type="STRING" id="180163.SAMN02745174_00088"/>
<evidence type="ECO:0000256" key="4">
    <source>
        <dbReference type="RuleBase" id="RU000535"/>
    </source>
</evidence>
<reference evidence="5 6" key="1">
    <citation type="submission" date="2017-02" db="EMBL/GenBank/DDBJ databases">
        <authorList>
            <person name="Peterson S.W."/>
        </authorList>
    </citation>
    <scope>NUCLEOTIDE SEQUENCE [LARGE SCALE GENOMIC DNA]</scope>
    <source>
        <strain evidence="5 6">ATCC 700028</strain>
    </source>
</reference>
<dbReference type="GO" id="GO:0044183">
    <property type="term" value="F:protein folding chaperone"/>
    <property type="evidence" value="ECO:0007669"/>
    <property type="project" value="InterPro"/>
</dbReference>
<dbReference type="OrthoDB" id="9806791at2"/>